<comment type="caution">
    <text evidence="2">The sequence shown here is derived from an EMBL/GenBank/DDBJ whole genome shotgun (WGS) entry which is preliminary data.</text>
</comment>
<organism evidence="2 3">
    <name type="scientific">Elysia crispata</name>
    <name type="common">lettuce slug</name>
    <dbReference type="NCBI Taxonomy" id="231223"/>
    <lineage>
        <taxon>Eukaryota</taxon>
        <taxon>Metazoa</taxon>
        <taxon>Spiralia</taxon>
        <taxon>Lophotrochozoa</taxon>
        <taxon>Mollusca</taxon>
        <taxon>Gastropoda</taxon>
        <taxon>Heterobranchia</taxon>
        <taxon>Euthyneura</taxon>
        <taxon>Panpulmonata</taxon>
        <taxon>Sacoglossa</taxon>
        <taxon>Placobranchoidea</taxon>
        <taxon>Plakobranchidae</taxon>
        <taxon>Elysia</taxon>
    </lineage>
</organism>
<protein>
    <submittedName>
        <fullName evidence="2">Uncharacterized protein</fullName>
    </submittedName>
</protein>
<evidence type="ECO:0000313" key="3">
    <source>
        <dbReference type="Proteomes" id="UP001283361"/>
    </source>
</evidence>
<evidence type="ECO:0000313" key="2">
    <source>
        <dbReference type="EMBL" id="KAK3730683.1"/>
    </source>
</evidence>
<gene>
    <name evidence="2" type="ORF">RRG08_041464</name>
</gene>
<dbReference type="Proteomes" id="UP001283361">
    <property type="component" value="Unassembled WGS sequence"/>
</dbReference>
<evidence type="ECO:0000256" key="1">
    <source>
        <dbReference type="SAM" id="MobiDB-lite"/>
    </source>
</evidence>
<feature type="region of interest" description="Disordered" evidence="1">
    <location>
        <begin position="1"/>
        <end position="30"/>
    </location>
</feature>
<dbReference type="EMBL" id="JAWDGP010007062">
    <property type="protein sequence ID" value="KAK3730683.1"/>
    <property type="molecule type" value="Genomic_DNA"/>
</dbReference>
<reference evidence="2" key="1">
    <citation type="journal article" date="2023" name="G3 (Bethesda)">
        <title>A reference genome for the long-term kleptoplast-retaining sea slug Elysia crispata morphotype clarki.</title>
        <authorList>
            <person name="Eastman K.E."/>
            <person name="Pendleton A.L."/>
            <person name="Shaikh M.A."/>
            <person name="Suttiyut T."/>
            <person name="Ogas R."/>
            <person name="Tomko P."/>
            <person name="Gavelis G."/>
            <person name="Widhalm J.R."/>
            <person name="Wisecaver J.H."/>
        </authorList>
    </citation>
    <scope>NUCLEOTIDE SEQUENCE</scope>
    <source>
        <strain evidence="2">ECLA1</strain>
    </source>
</reference>
<accession>A0AAE0Y3F9</accession>
<dbReference type="AlphaFoldDB" id="A0AAE0Y3F9"/>
<proteinExistence type="predicted"/>
<feature type="compositionally biased region" description="Polar residues" evidence="1">
    <location>
        <begin position="1"/>
        <end position="12"/>
    </location>
</feature>
<sequence>MVSSLVSHTGSRLSHYVSGETNLRTQRTERTCGDASGHRICSALRTRHWATLPLCTPSLTAVGGPMAEPARFLQ</sequence>
<name>A0AAE0Y3F9_9GAST</name>
<keyword evidence="3" id="KW-1185">Reference proteome</keyword>